<accession>S3CGE1</accession>
<evidence type="ECO:0000313" key="3">
    <source>
        <dbReference type="Proteomes" id="UP000016922"/>
    </source>
</evidence>
<feature type="compositionally biased region" description="Polar residues" evidence="1">
    <location>
        <begin position="34"/>
        <end position="43"/>
    </location>
</feature>
<organism evidence="2 3">
    <name type="scientific">Glarea lozoyensis (strain ATCC 20868 / MF5171)</name>
    <dbReference type="NCBI Taxonomy" id="1116229"/>
    <lineage>
        <taxon>Eukaryota</taxon>
        <taxon>Fungi</taxon>
        <taxon>Dikarya</taxon>
        <taxon>Ascomycota</taxon>
        <taxon>Pezizomycotina</taxon>
        <taxon>Leotiomycetes</taxon>
        <taxon>Helotiales</taxon>
        <taxon>Helotiaceae</taxon>
        <taxon>Glarea</taxon>
    </lineage>
</organism>
<dbReference type="GeneID" id="19470597"/>
<feature type="compositionally biased region" description="Polar residues" evidence="1">
    <location>
        <begin position="171"/>
        <end position="181"/>
    </location>
</feature>
<protein>
    <submittedName>
        <fullName evidence="2">Uncharacterized protein</fullName>
    </submittedName>
</protein>
<feature type="compositionally biased region" description="Polar residues" evidence="1">
    <location>
        <begin position="127"/>
        <end position="136"/>
    </location>
</feature>
<feature type="region of interest" description="Disordered" evidence="1">
    <location>
        <begin position="82"/>
        <end position="136"/>
    </location>
</feature>
<feature type="region of interest" description="Disordered" evidence="1">
    <location>
        <begin position="171"/>
        <end position="220"/>
    </location>
</feature>
<feature type="compositionally biased region" description="Basic residues" evidence="1">
    <location>
        <begin position="202"/>
        <end position="220"/>
    </location>
</feature>
<feature type="compositionally biased region" description="Polar residues" evidence="1">
    <location>
        <begin position="88"/>
        <end position="103"/>
    </location>
</feature>
<evidence type="ECO:0000256" key="1">
    <source>
        <dbReference type="SAM" id="MobiDB-lite"/>
    </source>
</evidence>
<reference evidence="2 3" key="1">
    <citation type="journal article" date="2013" name="BMC Genomics">
        <title>Genomics-driven discovery of the pneumocandin biosynthetic gene cluster in the fungus Glarea lozoyensis.</title>
        <authorList>
            <person name="Chen L."/>
            <person name="Yue Q."/>
            <person name="Zhang X."/>
            <person name="Xiang M."/>
            <person name="Wang C."/>
            <person name="Li S."/>
            <person name="Che Y."/>
            <person name="Ortiz-Lopez F.J."/>
            <person name="Bills G.F."/>
            <person name="Liu X."/>
            <person name="An Z."/>
        </authorList>
    </citation>
    <scope>NUCLEOTIDE SEQUENCE [LARGE SCALE GENOMIC DNA]</scope>
    <source>
        <strain evidence="3">ATCC 20868 / MF5171</strain>
    </source>
</reference>
<gene>
    <name evidence="2" type="ORF">GLAREA_11556</name>
</gene>
<dbReference type="HOGENOM" id="CLU_1256127_0_0_1"/>
<feature type="region of interest" description="Disordered" evidence="1">
    <location>
        <begin position="1"/>
        <end position="68"/>
    </location>
</feature>
<proteinExistence type="predicted"/>
<dbReference type="KEGG" id="glz:GLAREA_11556"/>
<keyword evidence="3" id="KW-1185">Reference proteome</keyword>
<sequence>MAYQQTGRQLASAMDRRITQPSDFRSPAPANAYDQGNSSLYRTRSNEVSDDSGFFSADSPNSSPLASYRDFQLYDSDADYVDDGASLFGNQGSHTSSQVAQTPSYSSQSSSANRNRNGTASSQSSSGLVYQSTESSHPSLFGHYREVYPTGPTPYQEWQVQPWRHERVAYQSESLANTSDPNRYDEDIRLTPEPSIPQPRSPRQRKSKSGSSTTHKRRKH</sequence>
<name>S3CGE1_GLAL2</name>
<dbReference type="Proteomes" id="UP000016922">
    <property type="component" value="Unassembled WGS sequence"/>
</dbReference>
<dbReference type="RefSeq" id="XP_008087890.1">
    <property type="nucleotide sequence ID" value="XM_008089699.1"/>
</dbReference>
<evidence type="ECO:0000313" key="2">
    <source>
        <dbReference type="EMBL" id="EPE24975.1"/>
    </source>
</evidence>
<dbReference type="EMBL" id="KE145372">
    <property type="protein sequence ID" value="EPE24975.1"/>
    <property type="molecule type" value="Genomic_DNA"/>
</dbReference>
<dbReference type="AlphaFoldDB" id="S3CGE1"/>
<dbReference type="OrthoDB" id="3554309at2759"/>